<feature type="transmembrane region" description="Helical" evidence="7">
    <location>
        <begin position="369"/>
        <end position="388"/>
    </location>
</feature>
<keyword evidence="4 7" id="KW-1133">Transmembrane helix</keyword>
<comment type="subcellular location">
    <subcellularLocation>
        <location evidence="1">Membrane</location>
        <topology evidence="1">Multi-pass membrane protein</topology>
    </subcellularLocation>
</comment>
<name>A0A1Y2FX64_9BASI</name>
<feature type="transmembrane region" description="Helical" evidence="7">
    <location>
        <begin position="197"/>
        <end position="219"/>
    </location>
</feature>
<dbReference type="Gene3D" id="1.10.4160.10">
    <property type="entry name" value="Hydantoin permease"/>
    <property type="match status" value="1"/>
</dbReference>
<keyword evidence="9" id="KW-1185">Reference proteome</keyword>
<proteinExistence type="inferred from homology"/>
<feature type="transmembrane region" description="Helical" evidence="7">
    <location>
        <begin position="79"/>
        <end position="104"/>
    </location>
</feature>
<evidence type="ECO:0000256" key="7">
    <source>
        <dbReference type="SAM" id="Phobius"/>
    </source>
</evidence>
<dbReference type="GO" id="GO:0015205">
    <property type="term" value="F:nucleobase transmembrane transporter activity"/>
    <property type="evidence" value="ECO:0007669"/>
    <property type="project" value="TreeGrafter"/>
</dbReference>
<dbReference type="EMBL" id="MCGR01000012">
    <property type="protein sequence ID" value="ORY88127.1"/>
    <property type="molecule type" value="Genomic_DNA"/>
</dbReference>
<comment type="caution">
    <text evidence="8">The sequence shown here is derived from an EMBL/GenBank/DDBJ whole genome shotgun (WGS) entry which is preliminary data.</text>
</comment>
<reference evidence="8 9" key="1">
    <citation type="submission" date="2016-07" db="EMBL/GenBank/DDBJ databases">
        <title>Pervasive Adenine N6-methylation of Active Genes in Fungi.</title>
        <authorList>
            <consortium name="DOE Joint Genome Institute"/>
            <person name="Mondo S.J."/>
            <person name="Dannebaum R.O."/>
            <person name="Kuo R.C."/>
            <person name="Labutti K."/>
            <person name="Haridas S."/>
            <person name="Kuo A."/>
            <person name="Salamov A."/>
            <person name="Ahrendt S.R."/>
            <person name="Lipzen A."/>
            <person name="Sullivan W."/>
            <person name="Andreopoulos W.B."/>
            <person name="Clum A."/>
            <person name="Lindquist E."/>
            <person name="Daum C."/>
            <person name="Ramamoorthy G.K."/>
            <person name="Gryganskyi A."/>
            <person name="Culley D."/>
            <person name="Magnuson J.K."/>
            <person name="James T.Y."/>
            <person name="O'Malley M.A."/>
            <person name="Stajich J.E."/>
            <person name="Spatafora J.W."/>
            <person name="Visel A."/>
            <person name="Grigoriev I.V."/>
        </authorList>
    </citation>
    <scope>NUCLEOTIDE SEQUENCE [LARGE SCALE GENOMIC DNA]</scope>
    <source>
        <strain evidence="8 9">62-1032</strain>
    </source>
</reference>
<feature type="transmembrane region" description="Helical" evidence="7">
    <location>
        <begin position="273"/>
        <end position="296"/>
    </location>
</feature>
<organism evidence="8 9">
    <name type="scientific">Leucosporidium creatinivorum</name>
    <dbReference type="NCBI Taxonomy" id="106004"/>
    <lineage>
        <taxon>Eukaryota</taxon>
        <taxon>Fungi</taxon>
        <taxon>Dikarya</taxon>
        <taxon>Basidiomycota</taxon>
        <taxon>Pucciniomycotina</taxon>
        <taxon>Microbotryomycetes</taxon>
        <taxon>Leucosporidiales</taxon>
        <taxon>Leucosporidium</taxon>
    </lineage>
</organism>
<dbReference type="GO" id="GO:0005886">
    <property type="term" value="C:plasma membrane"/>
    <property type="evidence" value="ECO:0007669"/>
    <property type="project" value="TreeGrafter"/>
</dbReference>
<keyword evidence="3 7" id="KW-0812">Transmembrane</keyword>
<keyword evidence="5 7" id="KW-0472">Membrane</keyword>
<accession>A0A1Y2FX64</accession>
<protein>
    <submittedName>
        <fullName evidence="8">NCS1 nucleoside transporter family</fullName>
    </submittedName>
</protein>
<feature type="transmembrane region" description="Helical" evidence="7">
    <location>
        <begin position="479"/>
        <end position="498"/>
    </location>
</feature>
<feature type="region of interest" description="Disordered" evidence="6">
    <location>
        <begin position="520"/>
        <end position="547"/>
    </location>
</feature>
<evidence type="ECO:0000256" key="6">
    <source>
        <dbReference type="SAM" id="MobiDB-lite"/>
    </source>
</evidence>
<dbReference type="InParanoid" id="A0A1Y2FX64"/>
<evidence type="ECO:0000256" key="5">
    <source>
        <dbReference type="ARBA" id="ARBA00023136"/>
    </source>
</evidence>
<dbReference type="Pfam" id="PF02133">
    <property type="entry name" value="Transp_cyt_pur"/>
    <property type="match status" value="1"/>
</dbReference>
<evidence type="ECO:0000256" key="2">
    <source>
        <dbReference type="ARBA" id="ARBA00008974"/>
    </source>
</evidence>
<dbReference type="PANTHER" id="PTHR30618">
    <property type="entry name" value="NCS1 FAMILY PURINE/PYRIMIDINE TRANSPORTER"/>
    <property type="match status" value="1"/>
</dbReference>
<feature type="transmembrane region" description="Helical" evidence="7">
    <location>
        <begin position="394"/>
        <end position="419"/>
    </location>
</feature>
<dbReference type="Proteomes" id="UP000193467">
    <property type="component" value="Unassembled WGS sequence"/>
</dbReference>
<gene>
    <name evidence="8" type="ORF">BCR35DRAFT_330335</name>
</gene>
<feature type="transmembrane region" description="Helical" evidence="7">
    <location>
        <begin position="445"/>
        <end position="467"/>
    </location>
</feature>
<dbReference type="OrthoDB" id="2018619at2759"/>
<evidence type="ECO:0000313" key="9">
    <source>
        <dbReference type="Proteomes" id="UP000193467"/>
    </source>
</evidence>
<dbReference type="InterPro" id="IPR001248">
    <property type="entry name" value="Pur-cyt_permease"/>
</dbReference>
<sequence>MLDLHKYKTLKGWEVPLDDSSVAPPGSHWSNKDMDPVPPEGRVWTWFSYVTMWISDGFSPSTLQLAGAMISLGLSWKQALGAVALGNVLISWACLFSGYIGAYLHVPFAVAIRQSFGFYFAYFAIVTRLILALIYTGTKSYTSALGVYQCIRAIWPQFANLENRLPASAGIESKVLIAYLVYFCIQTPLQMVSPARLRYLFLAKSIIGPIAGFACMGFYAKKSGGYLYGGDTTVSGMTLGFAFMSALNSAVGSYSTLSLNISDFSRYANRPSAVFSQAIIIPVVFTSTAMMGIVIASGGYKIHNLKAIQFDPMRLMNNWSTDTSLERAGMFFFAFSMALSNLGSNISANTLSASNDLCALFPRYINLRRGSLLTAIIGCWAVVPWKLLATASSFLTLLGGYTIISAPVCMIMILDFFVIKGKKIDVPGLYDPNGRYRYNRWGTNWRVVATLLIVVPPELPGLLYAISKSVVIPVGMQRFYRVSWLFGTCATLILYPLINKLFPHHETLIAEMIWEREGADVGKASGEEDEEKSLGKSEPSSVVAPVV</sequence>
<dbReference type="InterPro" id="IPR045225">
    <property type="entry name" value="Uracil/uridine/allantoin_perm"/>
</dbReference>
<dbReference type="FunCoup" id="A0A1Y2FX64">
    <property type="interactions" value="53"/>
</dbReference>
<dbReference type="PANTHER" id="PTHR30618:SF0">
    <property type="entry name" value="PURINE-URACIL PERMEASE NCS1"/>
    <property type="match status" value="1"/>
</dbReference>
<feature type="transmembrane region" description="Helical" evidence="7">
    <location>
        <begin position="116"/>
        <end position="135"/>
    </location>
</feature>
<evidence type="ECO:0000256" key="3">
    <source>
        <dbReference type="ARBA" id="ARBA00022692"/>
    </source>
</evidence>
<evidence type="ECO:0000256" key="1">
    <source>
        <dbReference type="ARBA" id="ARBA00004141"/>
    </source>
</evidence>
<feature type="transmembrane region" description="Helical" evidence="7">
    <location>
        <begin position="328"/>
        <end position="348"/>
    </location>
</feature>
<feature type="transmembrane region" description="Helical" evidence="7">
    <location>
        <begin position="239"/>
        <end position="261"/>
    </location>
</feature>
<evidence type="ECO:0000313" key="8">
    <source>
        <dbReference type="EMBL" id="ORY88127.1"/>
    </source>
</evidence>
<dbReference type="AlphaFoldDB" id="A0A1Y2FX64"/>
<evidence type="ECO:0000256" key="4">
    <source>
        <dbReference type="ARBA" id="ARBA00022989"/>
    </source>
</evidence>
<comment type="similarity">
    <text evidence="2">Belongs to the purine-cytosine permease (2.A.39) family.</text>
</comment>